<dbReference type="Proteomes" id="UP001180503">
    <property type="component" value="Unassembled WGS sequence"/>
</dbReference>
<dbReference type="Gene3D" id="2.40.160.210">
    <property type="entry name" value="Acyl-CoA thioesterase, double hotdog domain"/>
    <property type="match status" value="1"/>
</dbReference>
<feature type="domain" description="Acyl-CoA thioesterase-like N-terminal HotDog" evidence="1">
    <location>
        <begin position="28"/>
        <end position="65"/>
    </location>
</feature>
<proteinExistence type="predicted"/>
<dbReference type="Pfam" id="PF13622">
    <property type="entry name" value="4HBT_3"/>
    <property type="match status" value="1"/>
</dbReference>
<evidence type="ECO:0000313" key="2">
    <source>
        <dbReference type="EMBL" id="MDT0407377.1"/>
    </source>
</evidence>
<dbReference type="InterPro" id="IPR029069">
    <property type="entry name" value="HotDog_dom_sf"/>
</dbReference>
<sequence length="65" mass="6665">MSTLLRLLDVGADAAADGEVFTGQASGPAGKRAYGGLMAAQSLAAACRTVGDDRAPTNMHLQFLR</sequence>
<name>A0ABU2QTJ0_9ACTN</name>
<gene>
    <name evidence="2" type="ORF">RM528_36665</name>
</gene>
<feature type="non-terminal residue" evidence="2">
    <location>
        <position position="65"/>
    </location>
</feature>
<comment type="caution">
    <text evidence="2">The sequence shown here is derived from an EMBL/GenBank/DDBJ whole genome shotgun (WGS) entry which is preliminary data.</text>
</comment>
<accession>A0ABU2QTJ0</accession>
<organism evidence="2 3">
    <name type="scientific">Streptomyces edwardsiae</name>
    <dbReference type="NCBI Taxonomy" id="3075527"/>
    <lineage>
        <taxon>Bacteria</taxon>
        <taxon>Bacillati</taxon>
        <taxon>Actinomycetota</taxon>
        <taxon>Actinomycetes</taxon>
        <taxon>Kitasatosporales</taxon>
        <taxon>Streptomycetaceae</taxon>
        <taxon>Streptomyces</taxon>
    </lineage>
</organism>
<dbReference type="InterPro" id="IPR042171">
    <property type="entry name" value="Acyl-CoA_hotdog"/>
</dbReference>
<evidence type="ECO:0000259" key="1">
    <source>
        <dbReference type="Pfam" id="PF13622"/>
    </source>
</evidence>
<dbReference type="RefSeq" id="WP_311711963.1">
    <property type="nucleotide sequence ID" value="NZ_JAVRFB010000633.1"/>
</dbReference>
<protein>
    <submittedName>
        <fullName evidence="2">Thioesterase family protein</fullName>
    </submittedName>
</protein>
<dbReference type="InterPro" id="IPR049449">
    <property type="entry name" value="TesB_ACOT8-like_N"/>
</dbReference>
<dbReference type="EMBL" id="JAVRFB010000633">
    <property type="protein sequence ID" value="MDT0407377.1"/>
    <property type="molecule type" value="Genomic_DNA"/>
</dbReference>
<evidence type="ECO:0000313" key="3">
    <source>
        <dbReference type="Proteomes" id="UP001180503"/>
    </source>
</evidence>
<dbReference type="SUPFAM" id="SSF54637">
    <property type="entry name" value="Thioesterase/thiol ester dehydrase-isomerase"/>
    <property type="match status" value="1"/>
</dbReference>
<reference evidence="3" key="1">
    <citation type="submission" date="2023-07" db="EMBL/GenBank/DDBJ databases">
        <title>30 novel species of actinomycetes from the DSMZ collection.</title>
        <authorList>
            <person name="Nouioui I."/>
        </authorList>
    </citation>
    <scope>NUCLEOTIDE SEQUENCE [LARGE SCALE GENOMIC DNA]</scope>
    <source>
        <strain evidence="3">DSM 41635</strain>
    </source>
</reference>